<keyword evidence="2" id="KW-0378">Hydrolase</keyword>
<dbReference type="Gene3D" id="2.70.98.50">
    <property type="entry name" value="putative glycoside hydrolase family protein from bacillus halodurans"/>
    <property type="match status" value="1"/>
</dbReference>
<dbReference type="InterPro" id="IPR012341">
    <property type="entry name" value="6hp_glycosidase-like_sf"/>
</dbReference>
<dbReference type="Proteomes" id="UP000284379">
    <property type="component" value="Unassembled WGS sequence"/>
</dbReference>
<dbReference type="RefSeq" id="WP_002558246.1">
    <property type="nucleotide sequence ID" value="NZ_CABJFV010000019.1"/>
</dbReference>
<gene>
    <name evidence="2" type="ORF">DW888_17090</name>
</gene>
<organism evidence="2 3">
    <name type="scientific">Bacteroides nordii</name>
    <dbReference type="NCBI Taxonomy" id="291645"/>
    <lineage>
        <taxon>Bacteria</taxon>
        <taxon>Pseudomonadati</taxon>
        <taxon>Bacteroidota</taxon>
        <taxon>Bacteroidia</taxon>
        <taxon>Bacteroidales</taxon>
        <taxon>Bacteroidaceae</taxon>
        <taxon>Bacteroides</taxon>
    </lineage>
</organism>
<dbReference type="InterPro" id="IPR001661">
    <property type="entry name" value="Glyco_hydro_37"/>
</dbReference>
<proteinExistence type="predicted"/>
<sequence>MRKYIIRFCVLIGVSILFSNCSEQKKESHPLLVHKYDNILDISYTPNDSFYCSGWFSDQGAWMGFTVPQKERWINGFCGPFDLETRRWISQSLVTVGFAEAPDEVFSPDSVVYFPGELYMRSSSGHGTISQRLFFIDKSNVLLECVSDSNKPLCFYGQALDDNSSYSVVNNSCMLSSSSGDQYLITFPENVKIHFSGNRYEANVSSASPIYVVISSLENIKGQMFDFGAIAKMQSNPSGFINKHYQCWNGYLEKVLRSDMPEEYDRIAVKAVVTLIANWRSSRAGLLHDGVVPSHAVGYFMGFWAWDSWKHAAALADFAPELAKNQVRAMFDYQMDNGMIIDCIYTDIRENNARDSKPPLAAWAVNKIFEATADTAFVEEMYPQLLHYYHWWYLDRDHDSNGICEFGSVDGTIEAAAWESGMDNAIRFDCAKMVKNSDTAWSFDQESVDLNAFLAYEYSLLKKLAVVAKQPFNEKEYADIISTYFYDKESGFFFDKKLDGTFVKEPGSEAYIPFWAGIATKEQMKEAMKLFTDSTKFSTYIPFPTVAADNPKFMPRGYWRGPIWLDQTYFAISGLRRYGYVEEADAYTRQVFDRLHGLKGDGAIHENYETYTGKQLKAPHFSWSAAHLLMLYEEYNRRASVAGL</sequence>
<reference evidence="2 3" key="1">
    <citation type="submission" date="2018-08" db="EMBL/GenBank/DDBJ databases">
        <title>A genome reference for cultivated species of the human gut microbiota.</title>
        <authorList>
            <person name="Zou Y."/>
            <person name="Xue W."/>
            <person name="Luo G."/>
        </authorList>
    </citation>
    <scope>NUCLEOTIDE SEQUENCE [LARGE SCALE GENOMIC DNA]</scope>
    <source>
        <strain evidence="2 3">AM40-30BH</strain>
    </source>
</reference>
<comment type="caution">
    <text evidence="2">The sequence shown here is derived from an EMBL/GenBank/DDBJ whole genome shotgun (WGS) entry which is preliminary data.</text>
</comment>
<feature type="domain" description="Mannosylglycerate hydrolase MGH1-like glycoside hydrolase" evidence="1">
    <location>
        <begin position="304"/>
        <end position="624"/>
    </location>
</feature>
<dbReference type="GO" id="GO:0004555">
    <property type="term" value="F:alpha,alpha-trehalase activity"/>
    <property type="evidence" value="ECO:0007669"/>
    <property type="project" value="InterPro"/>
</dbReference>
<dbReference type="Pfam" id="PF22422">
    <property type="entry name" value="MGH1-like_GH"/>
    <property type="match status" value="1"/>
</dbReference>
<dbReference type="InterPro" id="IPR008928">
    <property type="entry name" value="6-hairpin_glycosidase_sf"/>
</dbReference>
<dbReference type="InterPro" id="IPR054491">
    <property type="entry name" value="MGH1-like_GH"/>
</dbReference>
<evidence type="ECO:0000313" key="3">
    <source>
        <dbReference type="Proteomes" id="UP000284379"/>
    </source>
</evidence>
<protein>
    <submittedName>
        <fullName evidence="2">Glycoside hydrolase</fullName>
    </submittedName>
</protein>
<evidence type="ECO:0000313" key="2">
    <source>
        <dbReference type="EMBL" id="RHB32333.1"/>
    </source>
</evidence>
<dbReference type="GO" id="GO:0005993">
    <property type="term" value="P:trehalose catabolic process"/>
    <property type="evidence" value="ECO:0007669"/>
    <property type="project" value="TreeGrafter"/>
</dbReference>
<dbReference type="AlphaFoldDB" id="A0A413VFN3"/>
<dbReference type="Gene3D" id="1.50.10.10">
    <property type="match status" value="2"/>
</dbReference>
<dbReference type="PANTHER" id="PTHR23403:SF1">
    <property type="entry name" value="TREHALASE"/>
    <property type="match status" value="1"/>
</dbReference>
<dbReference type="PANTHER" id="PTHR23403">
    <property type="entry name" value="TREHALASE"/>
    <property type="match status" value="1"/>
</dbReference>
<evidence type="ECO:0000259" key="1">
    <source>
        <dbReference type="Pfam" id="PF22422"/>
    </source>
</evidence>
<dbReference type="SUPFAM" id="SSF48208">
    <property type="entry name" value="Six-hairpin glycosidases"/>
    <property type="match status" value="1"/>
</dbReference>
<accession>A0A413VFN3</accession>
<dbReference type="EMBL" id="QSGO01000019">
    <property type="protein sequence ID" value="RHB32333.1"/>
    <property type="molecule type" value="Genomic_DNA"/>
</dbReference>
<name>A0A413VFN3_9BACE</name>
<dbReference type="GeneID" id="69504078"/>